<proteinExistence type="predicted"/>
<dbReference type="Proteomes" id="UP001152797">
    <property type="component" value="Unassembled WGS sequence"/>
</dbReference>
<reference evidence="3" key="1">
    <citation type="submission" date="2022-10" db="EMBL/GenBank/DDBJ databases">
        <authorList>
            <person name="Chen Y."/>
            <person name="Dougan E. K."/>
            <person name="Chan C."/>
            <person name="Rhodes N."/>
            <person name="Thang M."/>
        </authorList>
    </citation>
    <scope>NUCLEOTIDE SEQUENCE</scope>
</reference>
<dbReference type="GO" id="GO:0003972">
    <property type="term" value="F:RNA ligase (ATP) activity"/>
    <property type="evidence" value="ECO:0007669"/>
    <property type="project" value="InterPro"/>
</dbReference>
<feature type="compositionally biased region" description="Low complexity" evidence="1">
    <location>
        <begin position="23"/>
        <end position="36"/>
    </location>
</feature>
<keyword evidence="5" id="KW-0282">Flagellum</keyword>
<evidence type="ECO:0000313" key="3">
    <source>
        <dbReference type="EMBL" id="CAI3993248.1"/>
    </source>
</evidence>
<organism evidence="3">
    <name type="scientific">Cladocopium goreaui</name>
    <dbReference type="NCBI Taxonomy" id="2562237"/>
    <lineage>
        <taxon>Eukaryota</taxon>
        <taxon>Sar</taxon>
        <taxon>Alveolata</taxon>
        <taxon>Dinophyceae</taxon>
        <taxon>Suessiales</taxon>
        <taxon>Symbiodiniaceae</taxon>
        <taxon>Cladocopium</taxon>
    </lineage>
</organism>
<keyword evidence="5" id="KW-0969">Cilium</keyword>
<dbReference type="PANTHER" id="PTHR32004:SF1">
    <property type="entry name" value="TRNA LIGASE"/>
    <property type="match status" value="1"/>
</dbReference>
<accession>A0A9P1CM05</accession>
<dbReference type="GO" id="GO:0005524">
    <property type="term" value="F:ATP binding"/>
    <property type="evidence" value="ECO:0007669"/>
    <property type="project" value="InterPro"/>
</dbReference>
<protein>
    <submittedName>
        <fullName evidence="5">Dynein alpha chain, flagellar outer arm</fullName>
    </submittedName>
</protein>
<keyword evidence="6" id="KW-1185">Reference proteome</keyword>
<feature type="region of interest" description="Disordered" evidence="1">
    <location>
        <begin position="23"/>
        <end position="44"/>
    </location>
</feature>
<dbReference type="Pfam" id="PF08302">
    <property type="entry name" value="tRNA_lig_CPD"/>
    <property type="match status" value="2"/>
</dbReference>
<dbReference type="InterPro" id="IPR015965">
    <property type="entry name" value="tRNA_lig_PDEase"/>
</dbReference>
<gene>
    <name evidence="3" type="ORF">C1SCF055_LOCUS20016</name>
</gene>
<dbReference type="GO" id="GO:0005634">
    <property type="term" value="C:nucleus"/>
    <property type="evidence" value="ECO:0007669"/>
    <property type="project" value="TreeGrafter"/>
</dbReference>
<evidence type="ECO:0000259" key="2">
    <source>
        <dbReference type="Pfam" id="PF08302"/>
    </source>
</evidence>
<name>A0A9P1CM05_9DINO</name>
<dbReference type="GO" id="GO:0006388">
    <property type="term" value="P:tRNA splicing, via endonucleolytic cleavage and ligation"/>
    <property type="evidence" value="ECO:0007669"/>
    <property type="project" value="InterPro"/>
</dbReference>
<evidence type="ECO:0000313" key="4">
    <source>
        <dbReference type="EMBL" id="CAL1146623.1"/>
    </source>
</evidence>
<evidence type="ECO:0000313" key="6">
    <source>
        <dbReference type="Proteomes" id="UP001152797"/>
    </source>
</evidence>
<dbReference type="EMBL" id="CAMXCT030001806">
    <property type="protein sequence ID" value="CAL4780560.1"/>
    <property type="molecule type" value="Genomic_DNA"/>
</dbReference>
<dbReference type="EMBL" id="CAMXCT020001806">
    <property type="protein sequence ID" value="CAL1146623.1"/>
    <property type="molecule type" value="Genomic_DNA"/>
</dbReference>
<dbReference type="AlphaFoldDB" id="A0A9P1CM05"/>
<reference evidence="4" key="2">
    <citation type="submission" date="2024-04" db="EMBL/GenBank/DDBJ databases">
        <authorList>
            <person name="Chen Y."/>
            <person name="Shah S."/>
            <person name="Dougan E. K."/>
            <person name="Thang M."/>
            <person name="Chan C."/>
        </authorList>
    </citation>
    <scope>NUCLEOTIDE SEQUENCE [LARGE SCALE GENOMIC DNA]</scope>
</reference>
<evidence type="ECO:0000256" key="1">
    <source>
        <dbReference type="SAM" id="MobiDB-lite"/>
    </source>
</evidence>
<dbReference type="PANTHER" id="PTHR32004">
    <property type="entry name" value="TRNA LIGASE"/>
    <property type="match status" value="1"/>
</dbReference>
<feature type="domain" description="tRNA ligase phosphodiesterase" evidence="2">
    <location>
        <begin position="171"/>
        <end position="261"/>
    </location>
</feature>
<dbReference type="EMBL" id="CAMXCT010001806">
    <property type="protein sequence ID" value="CAI3993248.1"/>
    <property type="molecule type" value="Genomic_DNA"/>
</dbReference>
<comment type="caution">
    <text evidence="3">The sequence shown here is derived from an EMBL/GenBank/DDBJ whole genome shotgun (WGS) entry which is preliminary data.</text>
</comment>
<feature type="domain" description="tRNA ligase phosphodiesterase" evidence="2">
    <location>
        <begin position="608"/>
        <end position="691"/>
    </location>
</feature>
<evidence type="ECO:0000313" key="5">
    <source>
        <dbReference type="EMBL" id="CAL4780560.1"/>
    </source>
</evidence>
<sequence length="703" mass="77339">MEEATASLLSIIQDLLATKPTAAPAAPAASAASASKRPAESVLAEAKRPRAEEWSWLEDCSRSAETERLAAMSAARLHGRRAVLTAAAVVEVAVPPEAPVEAVEVVDAEAVPLFWRVDLPEVLKVLSQRGVLPSNFLPVVKPHVTLLYLGGDLPEHRAASRCGMTLQQFRSAKQALEKLQGKQVAVKMTEIIIEENVACALVELPKGVPCASKIPHLTLGTRENVPARHANDILEDIVSQGRTEGITRIKLPKAKELRGVLDLETSDSYAGGVLEAREGHFASRKRKFEKTVAAAEASRKDKVLLWRKFARGKGKQAWPKVHCVNFAQLNGWLKARRLSDRFALQGLKRTDLAEMHLPAGVQILWGSYRNVTAPVSAETSGWLPAYHGTWFYGLWSILHHGIFLESTDEGRGHEFSTPGVYVTRRFETAREYARPHQLFSDGTFYRCVVKVRYDPQEVRKQKSKGGDQVVVPSCAVVIEGVFFCANDPPMKGEERFEDWQDELEVIPYGIVPTATERLAAAPLEVAVPEAPVEAEVDAEAVPLFWRVDLPEVLKVLSQPGVLPSNFLPVVKPYVALLYLRGHLPEHRAASRCGMTLLQFRIAKQALEKLQGKQVAVKMTEFIIEENVACAVVELPKGVPCAGQIPHLTLGTRENVPAQHACDVLEEILSQGRTEGITRIKLPKAKELLGILDIETSDSYAGRK</sequence>
<dbReference type="OrthoDB" id="442057at2759"/>
<keyword evidence="5" id="KW-0966">Cell projection</keyword>